<name>A0AA36HGF0_CYLNA</name>
<feature type="region of interest" description="Disordered" evidence="1">
    <location>
        <begin position="263"/>
        <end position="282"/>
    </location>
</feature>
<dbReference type="Gene3D" id="3.40.50.300">
    <property type="entry name" value="P-loop containing nucleotide triphosphate hydrolases"/>
    <property type="match status" value="1"/>
</dbReference>
<accession>A0AA36HGF0</accession>
<keyword evidence="5" id="KW-1185">Reference proteome</keyword>
<evidence type="ECO:0000256" key="2">
    <source>
        <dbReference type="SAM" id="Phobius"/>
    </source>
</evidence>
<dbReference type="InterPro" id="IPR027417">
    <property type="entry name" value="P-loop_NTPase"/>
</dbReference>
<sequence>MVFRRGMSVTPPLSEQLPRTNKFKGESFGVPTNTRTIYAGSEEDTVKRDSRVILLVGPQNVGKSSLIDFLCNYFYGADLEKTTRYHIANEKFDSTTPEKQIITYVFNDTVMDVRPVVIDTPSTSGAHAEENREILAKWLKDNERLKIDAIGVVFSAYHRMTANEEEYLQKALAVFPEHLRTKQIVFITGSDGSSPPVGMLRRFNLDRADVYKVNTSCIFQRPEEDPLQEHLRGNYWKMSIANFGALFSRLKYGDSPSFATFEYEPPSATSPSLQSSASSQNSVETVIRRLPNGEEVRETKTTTVDGDKVTTTTKTTKLVKSVHSKEDVIVHPPSLVTMNGDRGAGINGEDEKVETTETITILNSYKDGKAPKGSSTSAKGPYDPYKHIHKAEPALSRVGFTTIDSHDGKDSHPSRTSQEKASSPLRPAQAPPAPPPSSTSSTPPSRPNASTPPPSTAPKTTTVPLHRDTSGLSSKIVSTSEKIVTESYSRKISSENLTDRKFPPGHYNDEVPREYADERTPATSPRSTGLIAQLGSVPASDHAQQTTPSTYTRTQDKPSTLTNAGIRDINRYSNVPNHLSGSEVKPAESPPGAPTMPYTATRTNGPAVIGTTLRKSRETTIDDPYYPPIDPYRESANPARHSWHEIRPNQIVDVQMVHAQPKKETLIDFPSPPEHIGLYQKNATNVSSPSQPVPSPRTRSVDRIDTLTQYTIPGPLVRTPQFSTFDPSRQGATERYGAAGSVEVRQRSDYGTNVRRYDEVPSTEQGYGTRYDVVADDNTRRYDEVPTEQDDGRRYETVNGYASDQTAATGRRDQKSLGAIAGENGAMRTETAQPAYALIHKGSSRDGRDLQASSEATMREREDMLRKTRTDVDRASYPGKGRPQYGETVANVDTRGVYHDETLERNEFMIPEQMRSNKSPIMVRVLMGKKHSGSETSGGGGQYNASDYGDDWGEETTIIRKVDHTQPRPQLIEERYRAHHYGKYREGEPGKEQQQRAAPPPYGSQISPAPVIPIPAPPPAAAQSTLLSGANYGGDSDVEYAGGDTRLLKDGQEPRFTTKKKTSKTTSTSVQPGQTRFLNWSPMNCSNPRDCCLNCLFCVIAPMVVLLIILAIILTLVLG</sequence>
<reference evidence="4" key="1">
    <citation type="submission" date="2023-07" db="EMBL/GenBank/DDBJ databases">
        <authorList>
            <consortium name="CYATHOMIX"/>
        </authorList>
    </citation>
    <scope>NUCLEOTIDE SEQUENCE</scope>
    <source>
        <strain evidence="4">N/A</strain>
    </source>
</reference>
<feature type="domain" description="G" evidence="3">
    <location>
        <begin position="53"/>
        <end position="168"/>
    </location>
</feature>
<feature type="compositionally biased region" description="Polar residues" evidence="1">
    <location>
        <begin position="571"/>
        <end position="580"/>
    </location>
</feature>
<evidence type="ECO:0000313" key="5">
    <source>
        <dbReference type="Proteomes" id="UP001176961"/>
    </source>
</evidence>
<evidence type="ECO:0000256" key="1">
    <source>
        <dbReference type="SAM" id="MobiDB-lite"/>
    </source>
</evidence>
<dbReference type="SUPFAM" id="SSF52540">
    <property type="entry name" value="P-loop containing nucleoside triphosphate hydrolases"/>
    <property type="match status" value="1"/>
</dbReference>
<keyword evidence="2" id="KW-1133">Transmembrane helix</keyword>
<feature type="compositionally biased region" description="Pro residues" evidence="1">
    <location>
        <begin position="444"/>
        <end position="456"/>
    </location>
</feature>
<feature type="compositionally biased region" description="Basic and acidic residues" evidence="1">
    <location>
        <begin position="404"/>
        <end position="413"/>
    </location>
</feature>
<evidence type="ECO:0000313" key="4">
    <source>
        <dbReference type="EMBL" id="CAJ0609926.1"/>
    </source>
</evidence>
<keyword evidence="2" id="KW-0812">Transmembrane</keyword>
<dbReference type="EMBL" id="CATQJL010000326">
    <property type="protein sequence ID" value="CAJ0609926.1"/>
    <property type="molecule type" value="Genomic_DNA"/>
</dbReference>
<feature type="region of interest" description="Disordered" evidence="1">
    <location>
        <begin position="1"/>
        <end position="25"/>
    </location>
</feature>
<dbReference type="AlphaFoldDB" id="A0AA36HGF0"/>
<dbReference type="InterPro" id="IPR006073">
    <property type="entry name" value="GTP-bd"/>
</dbReference>
<feature type="compositionally biased region" description="Basic and acidic residues" evidence="1">
    <location>
        <begin position="488"/>
        <end position="520"/>
    </location>
</feature>
<organism evidence="4 5">
    <name type="scientific">Cylicocyclus nassatus</name>
    <name type="common">Nematode worm</name>
    <dbReference type="NCBI Taxonomy" id="53992"/>
    <lineage>
        <taxon>Eukaryota</taxon>
        <taxon>Metazoa</taxon>
        <taxon>Ecdysozoa</taxon>
        <taxon>Nematoda</taxon>
        <taxon>Chromadorea</taxon>
        <taxon>Rhabditida</taxon>
        <taxon>Rhabditina</taxon>
        <taxon>Rhabditomorpha</taxon>
        <taxon>Strongyloidea</taxon>
        <taxon>Strongylidae</taxon>
        <taxon>Cylicocyclus</taxon>
    </lineage>
</organism>
<dbReference type="Pfam" id="PF01926">
    <property type="entry name" value="MMR_HSR1"/>
    <property type="match status" value="1"/>
</dbReference>
<evidence type="ECO:0000259" key="3">
    <source>
        <dbReference type="Pfam" id="PF01926"/>
    </source>
</evidence>
<keyword evidence="2" id="KW-0472">Membrane</keyword>
<feature type="region of interest" description="Disordered" evidence="1">
    <location>
        <begin position="843"/>
        <end position="862"/>
    </location>
</feature>
<gene>
    <name evidence="4" type="ORF">CYNAS_LOCUS21909</name>
</gene>
<feature type="compositionally biased region" description="Polar residues" evidence="1">
    <location>
        <begin position="470"/>
        <end position="487"/>
    </location>
</feature>
<dbReference type="Proteomes" id="UP001176961">
    <property type="component" value="Unassembled WGS sequence"/>
</dbReference>
<feature type="region of interest" description="Disordered" evidence="1">
    <location>
        <begin position="1043"/>
        <end position="1071"/>
    </location>
</feature>
<dbReference type="GO" id="GO:0005525">
    <property type="term" value="F:GTP binding"/>
    <property type="evidence" value="ECO:0007669"/>
    <property type="project" value="InterPro"/>
</dbReference>
<proteinExistence type="predicted"/>
<feature type="compositionally biased region" description="Low complexity" evidence="1">
    <location>
        <begin position="265"/>
        <end position="282"/>
    </location>
</feature>
<comment type="caution">
    <text evidence="4">The sequence shown here is derived from an EMBL/GenBank/DDBJ whole genome shotgun (WGS) entry which is preliminary data.</text>
</comment>
<feature type="compositionally biased region" description="Polar residues" evidence="1">
    <location>
        <begin position="542"/>
        <end position="563"/>
    </location>
</feature>
<protein>
    <recommendedName>
        <fullName evidence="3">G domain-containing protein</fullName>
    </recommendedName>
</protein>
<feature type="transmembrane region" description="Helical" evidence="2">
    <location>
        <begin position="1099"/>
        <end position="1118"/>
    </location>
</feature>
<feature type="region of interest" description="Disordered" evidence="1">
    <location>
        <begin position="364"/>
        <end position="605"/>
    </location>
</feature>